<accession>A0A177D3N9</accession>
<keyword evidence="1" id="KW-1133">Transmembrane helix</keyword>
<evidence type="ECO:0000313" key="2">
    <source>
        <dbReference type="EMBL" id="OAG13712.1"/>
    </source>
</evidence>
<dbReference type="VEuPathDB" id="FungiDB:CC77DRAFT_1014622"/>
<reference evidence="2 3" key="1">
    <citation type="submission" date="2016-05" db="EMBL/GenBank/DDBJ databases">
        <title>Comparative analysis of secretome profiles of manganese(II)-oxidizing ascomycete fungi.</title>
        <authorList>
            <consortium name="DOE Joint Genome Institute"/>
            <person name="Zeiner C.A."/>
            <person name="Purvine S.O."/>
            <person name="Zink E.M."/>
            <person name="Wu S."/>
            <person name="Pasa-Tolic L."/>
            <person name="Chaput D.L."/>
            <person name="Haridas S."/>
            <person name="Grigoriev I.V."/>
            <person name="Santelli C.M."/>
            <person name="Hansel C.M."/>
        </authorList>
    </citation>
    <scope>NUCLEOTIDE SEQUENCE [LARGE SCALE GENOMIC DNA]</scope>
    <source>
        <strain evidence="2 3">SRC1lrK2f</strain>
    </source>
</reference>
<keyword evidence="3" id="KW-1185">Reference proteome</keyword>
<dbReference type="AlphaFoldDB" id="A0A177D3N9"/>
<protein>
    <submittedName>
        <fullName evidence="2">Uncharacterized protein</fullName>
    </submittedName>
</protein>
<dbReference type="GeneID" id="29109501"/>
<sequence length="188" mass="20721">MCIGNAWNAYLDVAYALSIQLADRRKQDKDYVIVYLARPEGTQTFSTQLFKHQQRIVLECSLEENGPHHLTGECSKGNGMFCGMAPIGCTSRISSASAPASRVSNRSGRATVTIVAHALSVLFITRTATIGDGPRFVIALCILFICVSFLVIWNSLNPDSFREGGGMARSVDESNDTCRYAFGFRYYQ</sequence>
<keyword evidence="1" id="KW-0812">Transmembrane</keyword>
<dbReference type="RefSeq" id="XP_018379133.1">
    <property type="nucleotide sequence ID" value="XM_018523907.1"/>
</dbReference>
<name>A0A177D3N9_ALTAL</name>
<gene>
    <name evidence="2" type="ORF">CC77DRAFT_1014622</name>
</gene>
<dbReference type="KEGG" id="aalt:CC77DRAFT_1014622"/>
<feature type="transmembrane region" description="Helical" evidence="1">
    <location>
        <begin position="136"/>
        <end position="153"/>
    </location>
</feature>
<organism evidence="2 3">
    <name type="scientific">Alternaria alternata</name>
    <name type="common">Alternaria rot fungus</name>
    <name type="synonym">Torula alternata</name>
    <dbReference type="NCBI Taxonomy" id="5599"/>
    <lineage>
        <taxon>Eukaryota</taxon>
        <taxon>Fungi</taxon>
        <taxon>Dikarya</taxon>
        <taxon>Ascomycota</taxon>
        <taxon>Pezizomycotina</taxon>
        <taxon>Dothideomycetes</taxon>
        <taxon>Pleosporomycetidae</taxon>
        <taxon>Pleosporales</taxon>
        <taxon>Pleosporineae</taxon>
        <taxon>Pleosporaceae</taxon>
        <taxon>Alternaria</taxon>
        <taxon>Alternaria sect. Alternaria</taxon>
        <taxon>Alternaria alternata complex</taxon>
    </lineage>
</organism>
<dbReference type="Proteomes" id="UP000077248">
    <property type="component" value="Unassembled WGS sequence"/>
</dbReference>
<evidence type="ECO:0000313" key="3">
    <source>
        <dbReference type="Proteomes" id="UP000077248"/>
    </source>
</evidence>
<dbReference type="EMBL" id="KV441507">
    <property type="protein sequence ID" value="OAG13712.1"/>
    <property type="molecule type" value="Genomic_DNA"/>
</dbReference>
<keyword evidence="1" id="KW-0472">Membrane</keyword>
<proteinExistence type="predicted"/>
<evidence type="ECO:0000256" key="1">
    <source>
        <dbReference type="SAM" id="Phobius"/>
    </source>
</evidence>